<name>A0ABV2FH86_9STRE</name>
<dbReference type="RefSeq" id="WP_354364858.1">
    <property type="nucleotide sequence ID" value="NZ_JBEPLO010000009.1"/>
</dbReference>
<keyword evidence="3" id="KW-1185">Reference proteome</keyword>
<keyword evidence="1" id="KW-0812">Transmembrane</keyword>
<feature type="transmembrane region" description="Helical" evidence="1">
    <location>
        <begin position="6"/>
        <end position="26"/>
    </location>
</feature>
<dbReference type="EMBL" id="JBEPLO010000009">
    <property type="protein sequence ID" value="MET3557913.1"/>
    <property type="molecule type" value="Genomic_DNA"/>
</dbReference>
<protein>
    <recommendedName>
        <fullName evidence="4">DUF3592 domain-containing protein</fullName>
    </recommendedName>
</protein>
<sequence>MEKLLIVYCVLTAYSLISLFTFLFFWRREVKIRDKSTEKVKGTVIGYYISTRLKTPIVEYFVNNRRFKQRLRYYPMGKNMGEEIFNPETVEEHKQKILEPRYVYYINPVPYPFKTFFPIGSEMMVYYNPKNPRLSYVERYAGLINYHRNALLVVFIQLVSLKACH</sequence>
<evidence type="ECO:0000256" key="1">
    <source>
        <dbReference type="SAM" id="Phobius"/>
    </source>
</evidence>
<evidence type="ECO:0000313" key="3">
    <source>
        <dbReference type="Proteomes" id="UP001549122"/>
    </source>
</evidence>
<evidence type="ECO:0008006" key="4">
    <source>
        <dbReference type="Google" id="ProtNLM"/>
    </source>
</evidence>
<keyword evidence="1" id="KW-0472">Membrane</keyword>
<accession>A0ABV2FH86</accession>
<organism evidence="2 3">
    <name type="scientific">Streptococcus rupicaprae</name>
    <dbReference type="NCBI Taxonomy" id="759619"/>
    <lineage>
        <taxon>Bacteria</taxon>
        <taxon>Bacillati</taxon>
        <taxon>Bacillota</taxon>
        <taxon>Bacilli</taxon>
        <taxon>Lactobacillales</taxon>
        <taxon>Streptococcaceae</taxon>
        <taxon>Streptococcus</taxon>
    </lineage>
</organism>
<reference evidence="2 3" key="1">
    <citation type="submission" date="2024-06" db="EMBL/GenBank/DDBJ databases">
        <title>Genomic Encyclopedia of Type Strains, Phase IV (KMG-IV): sequencing the most valuable type-strain genomes for metagenomic binning, comparative biology and taxonomic classification.</title>
        <authorList>
            <person name="Goeker M."/>
        </authorList>
    </citation>
    <scope>NUCLEOTIDE SEQUENCE [LARGE SCALE GENOMIC DNA]</scope>
    <source>
        <strain evidence="2 3">DSM 28303</strain>
    </source>
</reference>
<comment type="caution">
    <text evidence="2">The sequence shown here is derived from an EMBL/GenBank/DDBJ whole genome shotgun (WGS) entry which is preliminary data.</text>
</comment>
<keyword evidence="1" id="KW-1133">Transmembrane helix</keyword>
<evidence type="ECO:0000313" key="2">
    <source>
        <dbReference type="EMBL" id="MET3557913.1"/>
    </source>
</evidence>
<gene>
    <name evidence="2" type="ORF">ABID29_001025</name>
</gene>
<proteinExistence type="predicted"/>
<dbReference type="Proteomes" id="UP001549122">
    <property type="component" value="Unassembled WGS sequence"/>
</dbReference>